<evidence type="ECO:0000313" key="5">
    <source>
        <dbReference type="Proteomes" id="UP000688947"/>
    </source>
</evidence>
<comment type="caution">
    <text evidence="4">The sequence shown here is derived from an EMBL/GenBank/DDBJ whole genome shotgun (WGS) entry which is preliminary data.</text>
</comment>
<name>A0A8T1V0K5_9STRA</name>
<gene>
    <name evidence="4" type="ORF">JG687_00001587</name>
</gene>
<proteinExistence type="predicted"/>
<keyword evidence="2" id="KW-1133">Transmembrane helix</keyword>
<dbReference type="VEuPathDB" id="FungiDB:PC110_g4099"/>
<feature type="transmembrane region" description="Helical" evidence="2">
    <location>
        <begin position="568"/>
        <end position="592"/>
    </location>
</feature>
<dbReference type="AlphaFoldDB" id="A0A8T1V0K5"/>
<dbReference type="EMBL" id="JAENGZ010000039">
    <property type="protein sequence ID" value="KAG6972199.1"/>
    <property type="molecule type" value="Genomic_DNA"/>
</dbReference>
<evidence type="ECO:0000256" key="3">
    <source>
        <dbReference type="SAM" id="SignalP"/>
    </source>
</evidence>
<evidence type="ECO:0008006" key="6">
    <source>
        <dbReference type="Google" id="ProtNLM"/>
    </source>
</evidence>
<evidence type="ECO:0000313" key="4">
    <source>
        <dbReference type="EMBL" id="KAG6972199.1"/>
    </source>
</evidence>
<feature type="chain" id="PRO_5035720388" description="Ig-like domain-containing protein" evidence="3">
    <location>
        <begin position="25"/>
        <end position="705"/>
    </location>
</feature>
<feature type="compositionally biased region" description="Polar residues" evidence="1">
    <location>
        <begin position="686"/>
        <end position="705"/>
    </location>
</feature>
<evidence type="ECO:0000256" key="1">
    <source>
        <dbReference type="SAM" id="MobiDB-lite"/>
    </source>
</evidence>
<evidence type="ECO:0000256" key="2">
    <source>
        <dbReference type="SAM" id="Phobius"/>
    </source>
</evidence>
<dbReference type="Proteomes" id="UP000688947">
    <property type="component" value="Unassembled WGS sequence"/>
</dbReference>
<feature type="region of interest" description="Disordered" evidence="1">
    <location>
        <begin position="674"/>
        <end position="705"/>
    </location>
</feature>
<keyword evidence="3" id="KW-0732">Signal</keyword>
<accession>A0A8T1V0K5</accession>
<sequence>TLPMRSLHAVGAALLPLLLSGSFAVADVTHCWKIDGSAPLITALGVYTGSACAVDVTIPLVAASYAPNESVTLLWGVQLETKSTNAMDVPMPPDAMATLSSDNSGTNVQILSTFVRTCASRLQCTPSILGEDTFTTAQSGNFSRSDATYFETLDDLSFAEEGNYTVAAVAVLGNADNDTLLYYFQTFADIVVKEVQGEAAEYDSTSTYCRVIAQNPLAEQLNSNVLLASSDSSEIEVIIDTNDVVQANQAFDVVWTATLTRNLSKEIQLPSPLEAVYVLNDDGMKGSGYYTIVSSMVKLCERDMGCDEYSSTFTASSADYSANFTSADTATFKASSIVVPSTGWYAGFAQVTLAGADADSQRYDFITYFEIFATQEHMTKQVESETYVDDGSESYCWEVAAAAQEENVDATSVMFSGNSTNCPYTVNMTVSTTTFTVEAGALVSWTVAKQTGRDGVLVNTTTVYDESTGQYVNLPQVDIYYCNDTTCSPFSEKTLAYSAQPMNFSERSGEALFSTKISIPSEGTYALMAHAVVPNGDGMRFDVASIMSMTVTASSASADTSDSSDSHIGLILGLTLGCVAVICIAALGFVFIRRRRTEVAQQKERRYSFFGFRPLSNTNELPTNSPNSAHGSDESGNFMYMKAQRSPMDIPRASSLSYDPYSRRSFVEANEDSGYSFTFSDPEPTYPSSNEKTSQTQLTTATPQF</sequence>
<dbReference type="OrthoDB" id="105255at2759"/>
<keyword evidence="2" id="KW-0812">Transmembrane</keyword>
<protein>
    <recommendedName>
        <fullName evidence="6">Ig-like domain-containing protein</fullName>
    </recommendedName>
</protein>
<feature type="non-terminal residue" evidence="4">
    <location>
        <position position="1"/>
    </location>
</feature>
<reference evidence="4" key="1">
    <citation type="submission" date="2021-01" db="EMBL/GenBank/DDBJ databases">
        <title>Phytophthora aleatoria, a newly-described species from Pinus radiata is distinct from Phytophthora cactorum isolates based on comparative genomics.</title>
        <authorList>
            <person name="Mcdougal R."/>
            <person name="Panda P."/>
            <person name="Williams N."/>
            <person name="Studholme D.J."/>
        </authorList>
    </citation>
    <scope>NUCLEOTIDE SEQUENCE</scope>
    <source>
        <strain evidence="4">NZFS 3830</strain>
    </source>
</reference>
<keyword evidence="2" id="KW-0472">Membrane</keyword>
<organism evidence="4 5">
    <name type="scientific">Phytophthora cactorum</name>
    <dbReference type="NCBI Taxonomy" id="29920"/>
    <lineage>
        <taxon>Eukaryota</taxon>
        <taxon>Sar</taxon>
        <taxon>Stramenopiles</taxon>
        <taxon>Oomycota</taxon>
        <taxon>Peronosporomycetes</taxon>
        <taxon>Peronosporales</taxon>
        <taxon>Peronosporaceae</taxon>
        <taxon>Phytophthora</taxon>
    </lineage>
</organism>
<feature type="signal peptide" evidence="3">
    <location>
        <begin position="1"/>
        <end position="24"/>
    </location>
</feature>